<proteinExistence type="predicted"/>
<evidence type="ECO:0000313" key="2">
    <source>
        <dbReference type="EMBL" id="QJA88977.1"/>
    </source>
</evidence>
<evidence type="ECO:0000313" key="1">
    <source>
        <dbReference type="EMBL" id="QJA75122.1"/>
    </source>
</evidence>
<dbReference type="EMBL" id="MT142815">
    <property type="protein sequence ID" value="QJA88977.1"/>
    <property type="molecule type" value="Genomic_DNA"/>
</dbReference>
<dbReference type="EMBL" id="MT142142">
    <property type="protein sequence ID" value="QJA75122.1"/>
    <property type="molecule type" value="Genomic_DNA"/>
</dbReference>
<accession>A0A6M3K1A8</accession>
<protein>
    <submittedName>
        <fullName evidence="1">Uncharacterized protein</fullName>
    </submittedName>
</protein>
<sequence length="110" mass="12457">MDIRVLASLHRFYLNGSVSFANRSALIAAICEDFLRILEREGLAKRFESTASALQYLEQTGVIRSLEEEPSHRALLEKIQSESVKGVMINIEDKEVDEAMKRFTVPVSDK</sequence>
<gene>
    <name evidence="1" type="ORF">MM415A01866_0008</name>
    <name evidence="2" type="ORF">MM415B02635_0016</name>
</gene>
<reference evidence="1" key="1">
    <citation type="submission" date="2020-03" db="EMBL/GenBank/DDBJ databases">
        <title>The deep terrestrial virosphere.</title>
        <authorList>
            <person name="Holmfeldt K."/>
            <person name="Nilsson E."/>
            <person name="Simone D."/>
            <person name="Lopez-Fernandez M."/>
            <person name="Wu X."/>
            <person name="de Brujin I."/>
            <person name="Lundin D."/>
            <person name="Andersson A."/>
            <person name="Bertilsson S."/>
            <person name="Dopson M."/>
        </authorList>
    </citation>
    <scope>NUCLEOTIDE SEQUENCE</scope>
    <source>
        <strain evidence="1">MM415A01866</strain>
        <strain evidence="2">MM415B02635</strain>
    </source>
</reference>
<dbReference type="AlphaFoldDB" id="A0A6M3K1A8"/>
<name>A0A6M3K1A8_9ZZZZ</name>
<organism evidence="1">
    <name type="scientific">viral metagenome</name>
    <dbReference type="NCBI Taxonomy" id="1070528"/>
    <lineage>
        <taxon>unclassified sequences</taxon>
        <taxon>metagenomes</taxon>
        <taxon>organismal metagenomes</taxon>
    </lineage>
</organism>